<evidence type="ECO:0000256" key="1">
    <source>
        <dbReference type="ARBA" id="ARBA00007358"/>
    </source>
</evidence>
<feature type="domain" description="Alcohol dehydrogenase iron-type/glycerol dehydrogenase GldA" evidence="4">
    <location>
        <begin position="10"/>
        <end position="152"/>
    </location>
</feature>
<keyword evidence="2" id="KW-0560">Oxidoreductase</keyword>
<accession>A0A2A5JGQ3</accession>
<gene>
    <name evidence="6" type="ORF">CHR55_05130</name>
</gene>
<dbReference type="PANTHER" id="PTHR11496:SF102">
    <property type="entry name" value="ALCOHOL DEHYDROGENASE 4"/>
    <property type="match status" value="1"/>
</dbReference>
<dbReference type="InterPro" id="IPR056798">
    <property type="entry name" value="ADH_Fe_C"/>
</dbReference>
<dbReference type="Pfam" id="PF25137">
    <property type="entry name" value="ADH_Fe_C"/>
    <property type="match status" value="1"/>
</dbReference>
<dbReference type="CDD" id="cd08177">
    <property type="entry name" value="MAR"/>
    <property type="match status" value="1"/>
</dbReference>
<keyword evidence="3" id="KW-0520">NAD</keyword>
<evidence type="ECO:0000259" key="5">
    <source>
        <dbReference type="Pfam" id="PF25137"/>
    </source>
</evidence>
<evidence type="ECO:0000313" key="6">
    <source>
        <dbReference type="EMBL" id="PCK28693.1"/>
    </source>
</evidence>
<dbReference type="EMBL" id="NOVD01000002">
    <property type="protein sequence ID" value="PCK28693.1"/>
    <property type="molecule type" value="Genomic_DNA"/>
</dbReference>
<dbReference type="InterPro" id="IPR034786">
    <property type="entry name" value="MAR"/>
</dbReference>
<evidence type="ECO:0000256" key="3">
    <source>
        <dbReference type="ARBA" id="ARBA00023027"/>
    </source>
</evidence>
<reference evidence="6 7" key="1">
    <citation type="submission" date="2017-07" db="EMBL/GenBank/DDBJ databases">
        <title>Draft sequence of Rhodococcus enclensis 23b-28.</title>
        <authorList>
            <person name="Besaury L."/>
            <person name="Sancelme M."/>
            <person name="Amato P."/>
            <person name="Lallement A."/>
            <person name="Delort A.-M."/>
        </authorList>
    </citation>
    <scope>NUCLEOTIDE SEQUENCE [LARGE SCALE GENOMIC DNA]</scope>
    <source>
        <strain evidence="6 7">23b-28</strain>
    </source>
</reference>
<dbReference type="InterPro" id="IPR001670">
    <property type="entry name" value="ADH_Fe/GldA"/>
</dbReference>
<name>A0A2A5JGQ3_RHOSG</name>
<proteinExistence type="inferred from homology"/>
<dbReference type="SUPFAM" id="SSF56796">
    <property type="entry name" value="Dehydroquinate synthase-like"/>
    <property type="match status" value="1"/>
</dbReference>
<comment type="caution">
    <text evidence="6">The sequence shown here is derived from an EMBL/GenBank/DDBJ whole genome shotgun (WGS) entry which is preliminary data.</text>
</comment>
<evidence type="ECO:0000256" key="2">
    <source>
        <dbReference type="ARBA" id="ARBA00023002"/>
    </source>
</evidence>
<dbReference type="GO" id="GO:0004022">
    <property type="term" value="F:alcohol dehydrogenase (NAD+) activity"/>
    <property type="evidence" value="ECO:0007669"/>
    <property type="project" value="TreeGrafter"/>
</dbReference>
<dbReference type="Gene3D" id="1.20.1090.10">
    <property type="entry name" value="Dehydroquinate synthase-like - alpha domain"/>
    <property type="match status" value="1"/>
</dbReference>
<comment type="similarity">
    <text evidence="1">Belongs to the iron-containing alcohol dehydrogenase family.</text>
</comment>
<dbReference type="Pfam" id="PF00465">
    <property type="entry name" value="Fe-ADH"/>
    <property type="match status" value="1"/>
</dbReference>
<dbReference type="InterPro" id="IPR039697">
    <property type="entry name" value="Alcohol_dehydrogenase_Fe"/>
</dbReference>
<protein>
    <submittedName>
        <fullName evidence="6">Maleylacetate reductase</fullName>
    </submittedName>
</protein>
<dbReference type="GO" id="GO:0018506">
    <property type="term" value="F:maleylacetate reductase activity"/>
    <property type="evidence" value="ECO:0007669"/>
    <property type="project" value="InterPro"/>
</dbReference>
<organism evidence="6 7">
    <name type="scientific">Rhodococcus qingshengii</name>
    <dbReference type="NCBI Taxonomy" id="334542"/>
    <lineage>
        <taxon>Bacteria</taxon>
        <taxon>Bacillati</taxon>
        <taxon>Actinomycetota</taxon>
        <taxon>Actinomycetes</taxon>
        <taxon>Mycobacteriales</taxon>
        <taxon>Nocardiaceae</taxon>
        <taxon>Rhodococcus</taxon>
        <taxon>Rhodococcus erythropolis group</taxon>
    </lineage>
</organism>
<dbReference type="AlphaFoldDB" id="A0A2A5JGQ3"/>
<dbReference type="PANTHER" id="PTHR11496">
    <property type="entry name" value="ALCOHOL DEHYDROGENASE"/>
    <property type="match status" value="1"/>
</dbReference>
<dbReference type="Proteomes" id="UP000230886">
    <property type="component" value="Unassembled WGS sequence"/>
</dbReference>
<evidence type="ECO:0000259" key="4">
    <source>
        <dbReference type="Pfam" id="PF00465"/>
    </source>
</evidence>
<dbReference type="Gene3D" id="3.40.50.1970">
    <property type="match status" value="1"/>
</dbReference>
<sequence length="354" mass="37129">MKPFSYDASPARIVFGQGMIDTIAEEVRRLGRSRVMVLASRRLDAVAAAVTESLGDMAVARFDGAVMHTPIEVTTAALRLAENHYVDTVVAIGGGSATGLSKALALRAGFDQIVVPTTYAGSEVTPVLGETENGRKTTRSSPHIRPETVIYDVDLTLDLPLDTTVTSAVNAMAHAVEALYSTESNPITDLMAIEAISGIARALPSIVDDPKNLEGRAELLQAAWLAGTCLGTVGMGLHHKLCHTLGGSFGLPHAPTHTVVLPHAMAFNAPAVPDVMSRIATALGASDAATGVFDLVTACGGPTTLRELGMSHDQIENAVELATSAAYPNPREITPPGLSELLENAWSGRRPAIR</sequence>
<dbReference type="GO" id="GO:0046872">
    <property type="term" value="F:metal ion binding"/>
    <property type="evidence" value="ECO:0007669"/>
    <property type="project" value="InterPro"/>
</dbReference>
<feature type="domain" description="Fe-containing alcohol dehydrogenase-like C-terminal" evidence="5">
    <location>
        <begin position="164"/>
        <end position="346"/>
    </location>
</feature>
<dbReference type="RefSeq" id="WP_099697042.1">
    <property type="nucleotide sequence ID" value="NZ_NOVD01000002.1"/>
</dbReference>
<evidence type="ECO:0000313" key="7">
    <source>
        <dbReference type="Proteomes" id="UP000230886"/>
    </source>
</evidence>